<gene>
    <name evidence="1" type="ORF">L484_003828</name>
</gene>
<keyword evidence="2" id="KW-1185">Reference proteome</keyword>
<name>W9QJS1_9ROSA</name>
<proteinExistence type="predicted"/>
<accession>W9QJS1</accession>
<organism evidence="1 2">
    <name type="scientific">Morus notabilis</name>
    <dbReference type="NCBI Taxonomy" id="981085"/>
    <lineage>
        <taxon>Eukaryota</taxon>
        <taxon>Viridiplantae</taxon>
        <taxon>Streptophyta</taxon>
        <taxon>Embryophyta</taxon>
        <taxon>Tracheophyta</taxon>
        <taxon>Spermatophyta</taxon>
        <taxon>Magnoliopsida</taxon>
        <taxon>eudicotyledons</taxon>
        <taxon>Gunneridae</taxon>
        <taxon>Pentapetalae</taxon>
        <taxon>rosids</taxon>
        <taxon>fabids</taxon>
        <taxon>Rosales</taxon>
        <taxon>Moraceae</taxon>
        <taxon>Moreae</taxon>
        <taxon>Morus</taxon>
    </lineage>
</organism>
<protein>
    <submittedName>
        <fullName evidence="1">Uncharacterized protein</fullName>
    </submittedName>
</protein>
<dbReference type="Proteomes" id="UP000030645">
    <property type="component" value="Unassembled WGS sequence"/>
</dbReference>
<sequence length="67" mass="7516">MKSRSPSRPLRLRGLQWPSQQRNGDLIRDGREEAAMGRDEIAGHKSLPMVGFHRCRDLGSPIGAFKS</sequence>
<dbReference type="EMBL" id="KE343382">
    <property type="protein sequence ID" value="EXB28445.1"/>
    <property type="molecule type" value="Genomic_DNA"/>
</dbReference>
<evidence type="ECO:0000313" key="2">
    <source>
        <dbReference type="Proteomes" id="UP000030645"/>
    </source>
</evidence>
<reference evidence="2" key="1">
    <citation type="submission" date="2013-01" db="EMBL/GenBank/DDBJ databases">
        <title>Draft Genome Sequence of a Mulberry Tree, Morus notabilis C.K. Schneid.</title>
        <authorList>
            <person name="He N."/>
            <person name="Zhao S."/>
        </authorList>
    </citation>
    <scope>NUCLEOTIDE SEQUENCE</scope>
</reference>
<evidence type="ECO:0000313" key="1">
    <source>
        <dbReference type="EMBL" id="EXB28445.1"/>
    </source>
</evidence>
<dbReference type="AlphaFoldDB" id="W9QJS1"/>